<feature type="domain" description="RecF/RecN/SMC N-terminal" evidence="12">
    <location>
        <begin position="2"/>
        <end position="514"/>
    </location>
</feature>
<dbReference type="Pfam" id="PF02463">
    <property type="entry name" value="SMC_N"/>
    <property type="match status" value="1"/>
</dbReference>
<keyword evidence="4" id="KW-0547">Nucleotide-binding</keyword>
<dbReference type="Proteomes" id="UP000245539">
    <property type="component" value="Unassembled WGS sequence"/>
</dbReference>
<dbReference type="RefSeq" id="WP_109837687.1">
    <property type="nucleotide sequence ID" value="NZ_QGKM01000027.1"/>
</dbReference>
<dbReference type="OrthoDB" id="9806954at2"/>
<evidence type="ECO:0000256" key="9">
    <source>
        <dbReference type="PIRNR" id="PIRNR003128"/>
    </source>
</evidence>
<evidence type="ECO:0000259" key="12">
    <source>
        <dbReference type="Pfam" id="PF02463"/>
    </source>
</evidence>
<dbReference type="NCBIfam" id="NF008121">
    <property type="entry name" value="PRK10869.1"/>
    <property type="match status" value="1"/>
</dbReference>
<comment type="similarity">
    <text evidence="2 9">Belongs to the RecN family.</text>
</comment>
<dbReference type="InterPro" id="IPR004604">
    <property type="entry name" value="DNA_recomb/repair_RecN"/>
</dbReference>
<gene>
    <name evidence="13" type="ORF">DKW60_10900</name>
</gene>
<evidence type="ECO:0000256" key="5">
    <source>
        <dbReference type="ARBA" id="ARBA00022763"/>
    </source>
</evidence>
<dbReference type="EMBL" id="QGKM01000027">
    <property type="protein sequence ID" value="PWQ97230.1"/>
    <property type="molecule type" value="Genomic_DNA"/>
</dbReference>
<name>A0A317CLR3_9GAMM</name>
<keyword evidence="10" id="KW-0802">TPR repeat</keyword>
<dbReference type="PANTHER" id="PTHR11059:SF0">
    <property type="entry name" value="DNA REPAIR PROTEIN RECN"/>
    <property type="match status" value="1"/>
</dbReference>
<dbReference type="Gene3D" id="3.40.50.300">
    <property type="entry name" value="P-loop containing nucleotide triphosphate hydrolases"/>
    <property type="match status" value="2"/>
</dbReference>
<keyword evidence="6" id="KW-0067">ATP-binding</keyword>
<dbReference type="FunFam" id="3.40.50.300:FF:000356">
    <property type="entry name" value="DNA repair protein RecN"/>
    <property type="match status" value="1"/>
</dbReference>
<organism evidence="13 14">
    <name type="scientific">Leucothrix pacifica</name>
    <dbReference type="NCBI Taxonomy" id="1247513"/>
    <lineage>
        <taxon>Bacteria</taxon>
        <taxon>Pseudomonadati</taxon>
        <taxon>Pseudomonadota</taxon>
        <taxon>Gammaproteobacteria</taxon>
        <taxon>Thiotrichales</taxon>
        <taxon>Thiotrichaceae</taxon>
        <taxon>Leucothrix</taxon>
    </lineage>
</organism>
<evidence type="ECO:0000256" key="1">
    <source>
        <dbReference type="ARBA" id="ARBA00003618"/>
    </source>
</evidence>
<dbReference type="PROSITE" id="PS50005">
    <property type="entry name" value="TPR"/>
    <property type="match status" value="1"/>
</dbReference>
<dbReference type="InterPro" id="IPR027417">
    <property type="entry name" value="P-loop_NTPase"/>
</dbReference>
<dbReference type="AlphaFoldDB" id="A0A317CLR3"/>
<evidence type="ECO:0000313" key="14">
    <source>
        <dbReference type="Proteomes" id="UP000245539"/>
    </source>
</evidence>
<keyword evidence="7 9" id="KW-0234">DNA repair</keyword>
<dbReference type="CDD" id="cd03241">
    <property type="entry name" value="ABC_RecN"/>
    <property type="match status" value="2"/>
</dbReference>
<protein>
    <recommendedName>
        <fullName evidence="3 9">DNA repair protein RecN</fullName>
    </recommendedName>
    <alternativeName>
        <fullName evidence="8 9">Recombination protein N</fullName>
    </alternativeName>
</protein>
<reference evidence="13 14" key="1">
    <citation type="submission" date="2018-05" db="EMBL/GenBank/DDBJ databases">
        <title>Leucothrix arctica sp. nov., isolated from Arctic seawater.</title>
        <authorList>
            <person name="Choi A."/>
            <person name="Baek K."/>
        </authorList>
    </citation>
    <scope>NUCLEOTIDE SEQUENCE [LARGE SCALE GENOMIC DNA]</scope>
    <source>
        <strain evidence="13 14">JCM 18388</strain>
    </source>
</reference>
<evidence type="ECO:0000256" key="8">
    <source>
        <dbReference type="ARBA" id="ARBA00033408"/>
    </source>
</evidence>
<evidence type="ECO:0000256" key="2">
    <source>
        <dbReference type="ARBA" id="ARBA00009441"/>
    </source>
</evidence>
<evidence type="ECO:0000256" key="4">
    <source>
        <dbReference type="ARBA" id="ARBA00022741"/>
    </source>
</evidence>
<keyword evidence="5 9" id="KW-0227">DNA damage</keyword>
<feature type="coiled-coil region" evidence="11">
    <location>
        <begin position="159"/>
        <end position="193"/>
    </location>
</feature>
<sequence>MLSHIFLRDFAIIETLDLELEPGMTALTGETGAGKSILVDAIGLVLGDRADSGVVRHGAEKTEITLTIDISDTPTALKWLQDQDLDQDDQCILRRVITNTGKSRAWINGTPANLTMLRQLGEQVVDIHGQHEHQSLMKKDMQRQLLDDYGSHHKQLNTLNEHYKDWKALQDKLDQLQNQSSDHQAQIDLLSFQTQELEALAPIEGEYAQLDEEHNRLSNAGHLLQTASTGLEQLYDAEQNSVYSVLSHLISEMTQLKELDSSFAEPLTLLTEAQIQVEEASSALRHYQDSLELDPQRLQWVESRISDLHQMARKHNVTPEELPEKFSDLSRRLAALSGDEYDLDALQEKLEQSRQAYIDRATKLHKSREKAAKQLGQGVSKAMQQLGMDGGVFEINCGFDEDSKFTSHGMDDIEFQVSANPGQPLKPLVKVASGGELSRISLAIQMIAAQKVTLPALIFDEVDTGIGGGTAEVVGQQLRKLGGSRQVLCVTHLPQVASQAHQHYKVTKIKGKTSTSTGMLTLRDEERVEEIARMMGGIEITDSTLALAREMLDVGNED</sequence>
<dbReference type="NCBIfam" id="TIGR00634">
    <property type="entry name" value="recN"/>
    <property type="match status" value="1"/>
</dbReference>
<dbReference type="GO" id="GO:0043590">
    <property type="term" value="C:bacterial nucleoid"/>
    <property type="evidence" value="ECO:0007669"/>
    <property type="project" value="TreeGrafter"/>
</dbReference>
<accession>A0A317CLR3</accession>
<dbReference type="PANTHER" id="PTHR11059">
    <property type="entry name" value="DNA REPAIR PROTEIN RECN"/>
    <property type="match status" value="1"/>
</dbReference>
<evidence type="ECO:0000256" key="3">
    <source>
        <dbReference type="ARBA" id="ARBA00021315"/>
    </source>
</evidence>
<dbReference type="InterPro" id="IPR003395">
    <property type="entry name" value="RecF/RecN/SMC_N"/>
</dbReference>
<keyword evidence="11" id="KW-0175">Coiled coil</keyword>
<dbReference type="PIRSF" id="PIRSF003128">
    <property type="entry name" value="RecN"/>
    <property type="match status" value="1"/>
</dbReference>
<dbReference type="GO" id="GO:0006310">
    <property type="term" value="P:DNA recombination"/>
    <property type="evidence" value="ECO:0007669"/>
    <property type="project" value="InterPro"/>
</dbReference>
<evidence type="ECO:0000256" key="11">
    <source>
        <dbReference type="SAM" id="Coils"/>
    </source>
</evidence>
<comment type="caution">
    <text evidence="13">The sequence shown here is derived from an EMBL/GenBank/DDBJ whole genome shotgun (WGS) entry which is preliminary data.</text>
</comment>
<dbReference type="FunFam" id="3.40.50.300:FF:000319">
    <property type="entry name" value="DNA repair protein RecN"/>
    <property type="match status" value="1"/>
</dbReference>
<dbReference type="GO" id="GO:0005524">
    <property type="term" value="F:ATP binding"/>
    <property type="evidence" value="ECO:0007669"/>
    <property type="project" value="UniProtKB-KW"/>
</dbReference>
<dbReference type="InterPro" id="IPR019734">
    <property type="entry name" value="TPR_rpt"/>
</dbReference>
<evidence type="ECO:0000256" key="6">
    <source>
        <dbReference type="ARBA" id="ARBA00022840"/>
    </source>
</evidence>
<dbReference type="SUPFAM" id="SSF52540">
    <property type="entry name" value="P-loop containing nucleoside triphosphate hydrolases"/>
    <property type="match status" value="1"/>
</dbReference>
<proteinExistence type="inferred from homology"/>
<evidence type="ECO:0000256" key="7">
    <source>
        <dbReference type="ARBA" id="ARBA00023204"/>
    </source>
</evidence>
<dbReference type="GO" id="GO:0006281">
    <property type="term" value="P:DNA repair"/>
    <property type="evidence" value="ECO:0007669"/>
    <property type="project" value="UniProtKB-KW"/>
</dbReference>
<evidence type="ECO:0000313" key="13">
    <source>
        <dbReference type="EMBL" id="PWQ97230.1"/>
    </source>
</evidence>
<dbReference type="GO" id="GO:0009432">
    <property type="term" value="P:SOS response"/>
    <property type="evidence" value="ECO:0007669"/>
    <property type="project" value="UniProtKB-ARBA"/>
</dbReference>
<keyword evidence="14" id="KW-1185">Reference proteome</keyword>
<comment type="function">
    <text evidence="1 9">May be involved in recombinational repair of damaged DNA.</text>
</comment>
<feature type="repeat" description="TPR" evidence="10">
    <location>
        <begin position="264"/>
        <end position="297"/>
    </location>
</feature>
<evidence type="ECO:0000256" key="10">
    <source>
        <dbReference type="PROSITE-ProRule" id="PRU00339"/>
    </source>
</evidence>